<keyword evidence="3" id="KW-1185">Reference proteome</keyword>
<sequence length="271" mass="32168">MSLKLITTETFNNLPCNFYRNTNDDILLTREQIGQALEYANPQKAIDNIHSKHRDRLNELSVTTKLRATDGKCYNTMLYTERGIMEICRWSRQRNANLFMDWVWDIVENYRHNNFNTTPNMQPLVDNLTTLTSTLLQMQQDINILKEESTKKAIPEKKYSRWKTKIFEKLRVLMDFVNSNSNEELKLSDIIHLVIQETEDTYDIEVNDYVQMYKQEFGLETNPYAIDVINYYKDIKDMFDCTLLSLMNRFNLQVEPNQKRENIFDVLAANI</sequence>
<dbReference type="InterPro" id="IPR003497">
    <property type="entry name" value="BRO_N_domain"/>
</dbReference>
<protein>
    <recommendedName>
        <fullName evidence="1">Bro-N domain-containing protein</fullName>
    </recommendedName>
</protein>
<accession>A0ABR7F3K9</accession>
<organism evidence="2 3">
    <name type="scientific">Eubacterium segne</name>
    <dbReference type="NCBI Taxonomy" id="2763045"/>
    <lineage>
        <taxon>Bacteria</taxon>
        <taxon>Bacillati</taxon>
        <taxon>Bacillota</taxon>
        <taxon>Clostridia</taxon>
        <taxon>Eubacteriales</taxon>
        <taxon>Eubacteriaceae</taxon>
        <taxon>Eubacterium</taxon>
    </lineage>
</organism>
<proteinExistence type="predicted"/>
<gene>
    <name evidence="2" type="ORF">H8S00_05235</name>
</gene>
<feature type="domain" description="Bro-N" evidence="1">
    <location>
        <begin position="19"/>
        <end position="107"/>
    </location>
</feature>
<dbReference type="Proteomes" id="UP000597877">
    <property type="component" value="Unassembled WGS sequence"/>
</dbReference>
<dbReference type="Pfam" id="PF02498">
    <property type="entry name" value="Bro-N"/>
    <property type="match status" value="1"/>
</dbReference>
<dbReference type="RefSeq" id="WP_186840171.1">
    <property type="nucleotide sequence ID" value="NZ_JACOOZ010000003.1"/>
</dbReference>
<dbReference type="EMBL" id="JACOOZ010000003">
    <property type="protein sequence ID" value="MBC5667390.1"/>
    <property type="molecule type" value="Genomic_DNA"/>
</dbReference>
<name>A0ABR7F3K9_9FIRM</name>
<reference evidence="2 3" key="1">
    <citation type="submission" date="2020-08" db="EMBL/GenBank/DDBJ databases">
        <title>Genome public.</title>
        <authorList>
            <person name="Liu C."/>
            <person name="Sun Q."/>
        </authorList>
    </citation>
    <scope>NUCLEOTIDE SEQUENCE [LARGE SCALE GENOMIC DNA]</scope>
    <source>
        <strain evidence="2 3">BX4</strain>
    </source>
</reference>
<evidence type="ECO:0000313" key="3">
    <source>
        <dbReference type="Proteomes" id="UP000597877"/>
    </source>
</evidence>
<comment type="caution">
    <text evidence="2">The sequence shown here is derived from an EMBL/GenBank/DDBJ whole genome shotgun (WGS) entry which is preliminary data.</text>
</comment>
<evidence type="ECO:0000259" key="1">
    <source>
        <dbReference type="Pfam" id="PF02498"/>
    </source>
</evidence>
<evidence type="ECO:0000313" key="2">
    <source>
        <dbReference type="EMBL" id="MBC5667390.1"/>
    </source>
</evidence>